<comment type="caution">
    <text evidence="1">The sequence shown here is derived from an EMBL/GenBank/DDBJ whole genome shotgun (WGS) entry which is preliminary data.</text>
</comment>
<dbReference type="Proteomes" id="UP001186944">
    <property type="component" value="Unassembled WGS sequence"/>
</dbReference>
<dbReference type="AlphaFoldDB" id="A0AA88YIC4"/>
<evidence type="ECO:0000313" key="1">
    <source>
        <dbReference type="EMBL" id="KAK3105407.1"/>
    </source>
</evidence>
<evidence type="ECO:0000313" key="2">
    <source>
        <dbReference type="Proteomes" id="UP001186944"/>
    </source>
</evidence>
<dbReference type="EMBL" id="VSWD01000004">
    <property type="protein sequence ID" value="KAK3105407.1"/>
    <property type="molecule type" value="Genomic_DNA"/>
</dbReference>
<accession>A0AA88YIC4</accession>
<proteinExistence type="predicted"/>
<protein>
    <submittedName>
        <fullName evidence="1">Uncharacterized protein</fullName>
    </submittedName>
</protein>
<name>A0AA88YIC4_PINIB</name>
<sequence>MTKKCDAENFIHTHIDSRVLGQHGIQLLLELRDSVFSPRIIGVMCIGTQLVFTSLRVGVEHLQEIEVNNGISSHQSTIIYTQPYDFLLDADRRKIYEALFWFGVVQGSAKGFCY</sequence>
<organism evidence="1 2">
    <name type="scientific">Pinctada imbricata</name>
    <name type="common">Atlantic pearl-oyster</name>
    <name type="synonym">Pinctada martensii</name>
    <dbReference type="NCBI Taxonomy" id="66713"/>
    <lineage>
        <taxon>Eukaryota</taxon>
        <taxon>Metazoa</taxon>
        <taxon>Spiralia</taxon>
        <taxon>Lophotrochozoa</taxon>
        <taxon>Mollusca</taxon>
        <taxon>Bivalvia</taxon>
        <taxon>Autobranchia</taxon>
        <taxon>Pteriomorphia</taxon>
        <taxon>Pterioida</taxon>
        <taxon>Pterioidea</taxon>
        <taxon>Pteriidae</taxon>
        <taxon>Pinctada</taxon>
    </lineage>
</organism>
<gene>
    <name evidence="1" type="ORF">FSP39_024512</name>
</gene>
<reference evidence="1" key="1">
    <citation type="submission" date="2019-08" db="EMBL/GenBank/DDBJ databases">
        <title>The improved chromosome-level genome for the pearl oyster Pinctada fucata martensii using PacBio sequencing and Hi-C.</title>
        <authorList>
            <person name="Zheng Z."/>
        </authorList>
    </citation>
    <scope>NUCLEOTIDE SEQUENCE</scope>
    <source>
        <strain evidence="1">ZZ-2019</strain>
        <tissue evidence="1">Adductor muscle</tissue>
    </source>
</reference>
<keyword evidence="2" id="KW-1185">Reference proteome</keyword>